<evidence type="ECO:0000313" key="19">
    <source>
        <dbReference type="EMBL" id="MFC5141333.1"/>
    </source>
</evidence>
<keyword evidence="10" id="KW-0547">Nucleotide-binding</keyword>
<evidence type="ECO:0000256" key="12">
    <source>
        <dbReference type="ARBA" id="ARBA00022840"/>
    </source>
</evidence>
<evidence type="ECO:0000256" key="8">
    <source>
        <dbReference type="ARBA" id="ARBA00022605"/>
    </source>
</evidence>
<comment type="caution">
    <text evidence="19">The sequence shown here is derived from an EMBL/GenBank/DDBJ whole genome shotgun (WGS) entry which is preliminary data.</text>
</comment>
<proteinExistence type="inferred from homology"/>
<keyword evidence="8 17" id="KW-0028">Amino-acid biosynthesis</keyword>
<keyword evidence="14" id="KW-0457">Lysine biosynthesis</keyword>
<dbReference type="EC" id="2.7.2.4" evidence="6 16"/>
<comment type="catalytic activity">
    <reaction evidence="15 16">
        <text>L-aspartate + ATP = 4-phospho-L-aspartate + ADP</text>
        <dbReference type="Rhea" id="RHEA:23776"/>
        <dbReference type="ChEBI" id="CHEBI:29991"/>
        <dbReference type="ChEBI" id="CHEBI:30616"/>
        <dbReference type="ChEBI" id="CHEBI:57535"/>
        <dbReference type="ChEBI" id="CHEBI:456216"/>
        <dbReference type="EC" id="2.7.2.4"/>
    </reaction>
</comment>
<name>A0ABV9ZIL1_9PSEU</name>
<dbReference type="PROSITE" id="PS00324">
    <property type="entry name" value="ASPARTOKINASE"/>
    <property type="match status" value="1"/>
</dbReference>
<dbReference type="PIRSF" id="PIRSF000726">
    <property type="entry name" value="Asp_kin"/>
    <property type="match status" value="1"/>
</dbReference>
<gene>
    <name evidence="19" type="ORF">ACFPK1_24055</name>
</gene>
<sequence>MEHAMPDLLRPPTPPATVVWKFGGTSVADHERLRAVAERMVAAHHDGLRVVAVLSAMGRSTDELCARAYTMSSQPSLRELDALLSVGEAISCALAAMAIHELGCRAVSLNAAQIGIVTDGAHSNARLRHVPTHRITAELDDGAIVLVTGFQGVSETGDVTTLGRGGSDASAVAVAAALGLDRCDIYTDVPGVFTADPRLVPDARPLESVGHEEMLELAEGGAGVLQPRAVELAAAQGVDVHLRSSFTHESGTWIRRELPRLESLDVVGLAHRHQERLYAVPDVSPSHVASVLAARGASVGALVRQGSEVRFTAPGTDPAEIDAAFGAADGGVRVHDDLGTVSVVSTGIARKPEITCRALRALEGAGIEAFLLTVTPGRVSVHVDAARVPHAVRLLHDTFLGPAVPAPVADVVPIPVPALDPVDADGAHPRGESVR</sequence>
<evidence type="ECO:0000256" key="1">
    <source>
        <dbReference type="ARBA" id="ARBA00002843"/>
    </source>
</evidence>
<evidence type="ECO:0000256" key="3">
    <source>
        <dbReference type="ARBA" id="ARBA00004986"/>
    </source>
</evidence>
<evidence type="ECO:0000256" key="5">
    <source>
        <dbReference type="ARBA" id="ARBA00010122"/>
    </source>
</evidence>
<keyword evidence="11 16" id="KW-0418">Kinase</keyword>
<dbReference type="Gene3D" id="3.40.1160.10">
    <property type="entry name" value="Acetylglutamate kinase-like"/>
    <property type="match status" value="1"/>
</dbReference>
<dbReference type="InterPro" id="IPR041740">
    <property type="entry name" value="AKii-LysC-BS"/>
</dbReference>
<comment type="pathway">
    <text evidence="2 17">Amino-acid biosynthesis; L-lysine biosynthesis via DAP pathway; (S)-tetrahydrodipicolinate from L-aspartate: step 1/4.</text>
</comment>
<keyword evidence="20" id="KW-1185">Reference proteome</keyword>
<dbReference type="Proteomes" id="UP001596175">
    <property type="component" value="Unassembled WGS sequence"/>
</dbReference>
<reference evidence="20" key="1">
    <citation type="journal article" date="2019" name="Int. J. Syst. Evol. Microbiol.">
        <title>The Global Catalogue of Microorganisms (GCM) 10K type strain sequencing project: providing services to taxonomists for standard genome sequencing and annotation.</title>
        <authorList>
            <consortium name="The Broad Institute Genomics Platform"/>
            <consortium name="The Broad Institute Genome Sequencing Center for Infectious Disease"/>
            <person name="Wu L."/>
            <person name="Ma J."/>
        </authorList>
    </citation>
    <scope>NUCLEOTIDE SEQUENCE [LARGE SCALE GENOMIC DNA]</scope>
    <source>
        <strain evidence="20">XZYJ18</strain>
    </source>
</reference>
<dbReference type="InterPro" id="IPR036393">
    <property type="entry name" value="AceGlu_kinase-like_sf"/>
</dbReference>
<dbReference type="CDD" id="cd04261">
    <property type="entry name" value="AAK_AKii-LysC-BS"/>
    <property type="match status" value="1"/>
</dbReference>
<dbReference type="InterPro" id="IPR001341">
    <property type="entry name" value="Asp_kinase"/>
</dbReference>
<evidence type="ECO:0000259" key="18">
    <source>
        <dbReference type="Pfam" id="PF00696"/>
    </source>
</evidence>
<evidence type="ECO:0000256" key="16">
    <source>
        <dbReference type="RuleBase" id="RU003448"/>
    </source>
</evidence>
<evidence type="ECO:0000256" key="7">
    <source>
        <dbReference type="ARBA" id="ARBA00016273"/>
    </source>
</evidence>
<comment type="pathway">
    <text evidence="4 17">Amino-acid biosynthesis; L-threonine biosynthesis; L-threonine from L-aspartate: step 1/5.</text>
</comment>
<evidence type="ECO:0000256" key="13">
    <source>
        <dbReference type="ARBA" id="ARBA00022915"/>
    </source>
</evidence>
<evidence type="ECO:0000313" key="20">
    <source>
        <dbReference type="Proteomes" id="UP001596175"/>
    </source>
</evidence>
<dbReference type="GO" id="GO:0004072">
    <property type="term" value="F:aspartate kinase activity"/>
    <property type="evidence" value="ECO:0007669"/>
    <property type="project" value="UniProtKB-EC"/>
</dbReference>
<keyword evidence="9 16" id="KW-0808">Transferase</keyword>
<dbReference type="PANTHER" id="PTHR21499">
    <property type="entry name" value="ASPARTATE KINASE"/>
    <property type="match status" value="1"/>
</dbReference>
<evidence type="ECO:0000256" key="2">
    <source>
        <dbReference type="ARBA" id="ARBA00004766"/>
    </source>
</evidence>
<dbReference type="NCBIfam" id="TIGR00657">
    <property type="entry name" value="asp_kinases"/>
    <property type="match status" value="1"/>
</dbReference>
<evidence type="ECO:0000256" key="10">
    <source>
        <dbReference type="ARBA" id="ARBA00022741"/>
    </source>
</evidence>
<accession>A0ABV9ZIL1</accession>
<evidence type="ECO:0000256" key="17">
    <source>
        <dbReference type="RuleBase" id="RU004249"/>
    </source>
</evidence>
<dbReference type="SUPFAM" id="SSF53633">
    <property type="entry name" value="Carbamate kinase-like"/>
    <property type="match status" value="1"/>
</dbReference>
<evidence type="ECO:0000256" key="9">
    <source>
        <dbReference type="ARBA" id="ARBA00022679"/>
    </source>
</evidence>
<dbReference type="Pfam" id="PF00696">
    <property type="entry name" value="AA_kinase"/>
    <property type="match status" value="1"/>
</dbReference>
<protein>
    <recommendedName>
        <fullName evidence="7 16">Aspartokinase</fullName>
        <ecNumber evidence="6 16">2.7.2.4</ecNumber>
    </recommendedName>
</protein>
<dbReference type="InterPro" id="IPR005260">
    <property type="entry name" value="Asp_kin_monofn"/>
</dbReference>
<comment type="function">
    <text evidence="1">Catalyzes the phosphorylation of the beta-carboxyl group of aspartic acid with ATP to yield 4-phospho-L-aspartate, which is involved in the branched biosynthetic pathway leading to the biosynthesis of amino acids lysine, threonine, isoleucine and methionine.</text>
</comment>
<comment type="similarity">
    <text evidence="5 16">Belongs to the aspartokinase family.</text>
</comment>
<feature type="domain" description="Aspartate/glutamate/uridylate kinase" evidence="18">
    <location>
        <begin position="17"/>
        <end position="243"/>
    </location>
</feature>
<evidence type="ECO:0000256" key="14">
    <source>
        <dbReference type="ARBA" id="ARBA00023154"/>
    </source>
</evidence>
<dbReference type="RefSeq" id="WP_378023487.1">
    <property type="nucleotide sequence ID" value="NZ_JBHSKG010000015.1"/>
</dbReference>
<dbReference type="NCBIfam" id="NF005155">
    <property type="entry name" value="PRK06635.1-4"/>
    <property type="match status" value="1"/>
</dbReference>
<evidence type="ECO:0000256" key="15">
    <source>
        <dbReference type="ARBA" id="ARBA00047872"/>
    </source>
</evidence>
<dbReference type="PANTHER" id="PTHR21499:SF3">
    <property type="entry name" value="ASPARTOKINASE"/>
    <property type="match status" value="1"/>
</dbReference>
<keyword evidence="13" id="KW-0220">Diaminopimelate biosynthesis</keyword>
<dbReference type="SUPFAM" id="SSF55021">
    <property type="entry name" value="ACT-like"/>
    <property type="match status" value="1"/>
</dbReference>
<evidence type="ECO:0000256" key="11">
    <source>
        <dbReference type="ARBA" id="ARBA00022777"/>
    </source>
</evidence>
<evidence type="ECO:0000256" key="6">
    <source>
        <dbReference type="ARBA" id="ARBA00013059"/>
    </source>
</evidence>
<keyword evidence="12" id="KW-0067">ATP-binding</keyword>
<dbReference type="EMBL" id="JBHSKG010000015">
    <property type="protein sequence ID" value="MFC5141333.1"/>
    <property type="molecule type" value="Genomic_DNA"/>
</dbReference>
<dbReference type="InterPro" id="IPR001048">
    <property type="entry name" value="Asp/Glu/Uridylate_kinase"/>
</dbReference>
<evidence type="ECO:0000256" key="4">
    <source>
        <dbReference type="ARBA" id="ARBA00005139"/>
    </source>
</evidence>
<dbReference type="InterPro" id="IPR018042">
    <property type="entry name" value="Aspartate_kinase_CS"/>
</dbReference>
<dbReference type="InterPro" id="IPR045865">
    <property type="entry name" value="ACT-like_dom_sf"/>
</dbReference>
<organism evidence="19 20">
    <name type="scientific">Actinomycetospora rhizophila</name>
    <dbReference type="NCBI Taxonomy" id="1416876"/>
    <lineage>
        <taxon>Bacteria</taxon>
        <taxon>Bacillati</taxon>
        <taxon>Actinomycetota</taxon>
        <taxon>Actinomycetes</taxon>
        <taxon>Pseudonocardiales</taxon>
        <taxon>Pseudonocardiaceae</taxon>
        <taxon>Actinomycetospora</taxon>
    </lineage>
</organism>
<dbReference type="Gene3D" id="3.30.2130.10">
    <property type="entry name" value="VC0802-like"/>
    <property type="match status" value="1"/>
</dbReference>
<comment type="pathway">
    <text evidence="3 17">Amino-acid biosynthesis; L-methionine biosynthesis via de novo pathway; L-homoserine from L-aspartate: step 1/3.</text>
</comment>